<dbReference type="OrthoDB" id="2401965at2759"/>
<dbReference type="SUPFAM" id="SSF100934">
    <property type="entry name" value="Heat shock protein 70kD (HSP70), C-terminal subdomain"/>
    <property type="match status" value="1"/>
</dbReference>
<protein>
    <submittedName>
        <fullName evidence="7">Endoplasmic reticulum chaperone BiP (Immunoglobulin heavy chain-binding protein homolog) (BiP)</fullName>
    </submittedName>
</protein>
<accession>A0A9P1CT70</accession>
<dbReference type="Gene3D" id="1.20.1270.10">
    <property type="match status" value="1"/>
</dbReference>
<dbReference type="EMBL" id="CAMXCT020002127">
    <property type="protein sequence ID" value="CAL1149251.1"/>
    <property type="molecule type" value="Genomic_DNA"/>
</dbReference>
<keyword evidence="1 3" id="KW-0547">Nucleotide-binding</keyword>
<evidence type="ECO:0000256" key="2">
    <source>
        <dbReference type="ARBA" id="ARBA00022840"/>
    </source>
</evidence>
<evidence type="ECO:0000256" key="1">
    <source>
        <dbReference type="ARBA" id="ARBA00022741"/>
    </source>
</evidence>
<dbReference type="EMBL" id="CAMXCT030002127">
    <property type="protein sequence ID" value="CAL4783188.1"/>
    <property type="molecule type" value="Genomic_DNA"/>
</dbReference>
<dbReference type="PROSITE" id="PS00297">
    <property type="entry name" value="HSP70_1"/>
    <property type="match status" value="1"/>
</dbReference>
<evidence type="ECO:0000256" key="3">
    <source>
        <dbReference type="RuleBase" id="RU003322"/>
    </source>
</evidence>
<dbReference type="CDD" id="cd24028">
    <property type="entry name" value="ASKHA_NBD_HSP70_HSPA1-like"/>
    <property type="match status" value="1"/>
</dbReference>
<evidence type="ECO:0000256" key="4">
    <source>
        <dbReference type="SAM" id="MobiDB-lite"/>
    </source>
</evidence>
<organism evidence="6">
    <name type="scientific">Cladocopium goreaui</name>
    <dbReference type="NCBI Taxonomy" id="2562237"/>
    <lineage>
        <taxon>Eukaryota</taxon>
        <taxon>Sar</taxon>
        <taxon>Alveolata</taxon>
        <taxon>Dinophyceae</taxon>
        <taxon>Suessiales</taxon>
        <taxon>Symbiodiniaceae</taxon>
        <taxon>Cladocopium</taxon>
    </lineage>
</organism>
<dbReference type="Gene3D" id="3.30.420.40">
    <property type="match status" value="2"/>
</dbReference>
<evidence type="ECO:0000313" key="6">
    <source>
        <dbReference type="EMBL" id="CAI3995876.1"/>
    </source>
</evidence>
<dbReference type="EMBL" id="CAMXCT010002127">
    <property type="protein sequence ID" value="CAI3995876.1"/>
    <property type="molecule type" value="Genomic_DNA"/>
</dbReference>
<comment type="caution">
    <text evidence="6">The sequence shown here is derived from an EMBL/GenBank/DDBJ whole genome shotgun (WGS) entry which is preliminary data.</text>
</comment>
<keyword evidence="8" id="KW-1185">Reference proteome</keyword>
<comment type="similarity">
    <text evidence="3">Belongs to the heat shock protein 70 family.</text>
</comment>
<dbReference type="Gene3D" id="2.60.34.10">
    <property type="entry name" value="Substrate Binding Domain Of DNAk, Chain A, domain 1"/>
    <property type="match status" value="1"/>
</dbReference>
<keyword evidence="2 3" id="KW-0067">ATP-binding</keyword>
<dbReference type="Gene3D" id="3.90.640.10">
    <property type="entry name" value="Actin, Chain A, domain 4"/>
    <property type="match status" value="1"/>
</dbReference>
<gene>
    <name evidence="6" type="ORF">C1SCF055_LOCUS22401</name>
</gene>
<reference evidence="7 8" key="2">
    <citation type="submission" date="2024-05" db="EMBL/GenBank/DDBJ databases">
        <authorList>
            <person name="Chen Y."/>
            <person name="Shah S."/>
            <person name="Dougan E. K."/>
            <person name="Thang M."/>
            <person name="Chan C."/>
        </authorList>
    </citation>
    <scope>NUCLEOTIDE SEQUENCE [LARGE SCALE GENOMIC DNA]</scope>
</reference>
<name>A0A9P1CT70_9DINO</name>
<sequence>MSCGRFCFLVPFLAALLVAGEEKVDGPVIGIDLGTTFSCVGIVAPHGLVEIIPGPSGQRLLPSQVAFEEDGTVLVGEAATSAGASQRIFDVKRLLGRSFKDTALQRDIKNFPFKVVADSDGRAAVSITVKGKAVVKRPEEISSLLLAQLKQRASEHLGREVLHAVISVPAFFDDAMRTAVKVAAAGAKLEVLRIINEPTAAALAYGHGGHGPSTAREILLVYDLGGGTCDVSILQREADGLKVLASSGDPHLGGRLAERLASHGDGALERLRIEAEKAKRRLSSVPQVAVKLEGFANGKDLSETLTRAQFEKLNDDLFQRTLEPVKTALKDSGLAKSDVNTVILAGGSARIPKVQQLLSEFFDGKENLGRRTALTRSINPDEVVAHGAALQAAALSVQGSGQELRLIDVTPLSLGIQTAGGFMTTVIKRNTPLPAENMMIFSTHKDNQESATVKVFQGERLMAKNNHLMGSFQIKGISPAPRGVPQIQVLFKVDVNGLVAVEATDSGSGKGEVLKVASELSHERIEEMIQESESLEKEDQKDFARAEAKMALKLFIRSLHHAAEMALEDDASTFLAAANEGADWLAANADAEAEEIHEKREELEGNVPELPTAKAASAAEVET</sequence>
<dbReference type="InterPro" id="IPR029047">
    <property type="entry name" value="HSP70_peptide-bd_sf"/>
</dbReference>
<dbReference type="PANTHER" id="PTHR19375">
    <property type="entry name" value="HEAT SHOCK PROTEIN 70KDA"/>
    <property type="match status" value="1"/>
</dbReference>
<feature type="signal peptide" evidence="5">
    <location>
        <begin position="1"/>
        <end position="20"/>
    </location>
</feature>
<dbReference type="SUPFAM" id="SSF100920">
    <property type="entry name" value="Heat shock protein 70kD (HSP70), peptide-binding domain"/>
    <property type="match status" value="1"/>
</dbReference>
<dbReference type="GO" id="GO:0005524">
    <property type="term" value="F:ATP binding"/>
    <property type="evidence" value="ECO:0007669"/>
    <property type="project" value="UniProtKB-KW"/>
</dbReference>
<dbReference type="InterPro" id="IPR013126">
    <property type="entry name" value="Hsp_70_fam"/>
</dbReference>
<dbReference type="Proteomes" id="UP001152797">
    <property type="component" value="Unassembled WGS sequence"/>
</dbReference>
<dbReference type="PRINTS" id="PR00301">
    <property type="entry name" value="HEATSHOCK70"/>
</dbReference>
<dbReference type="PROSITE" id="PS00329">
    <property type="entry name" value="HSP70_2"/>
    <property type="match status" value="1"/>
</dbReference>
<feature type="region of interest" description="Disordered" evidence="4">
    <location>
        <begin position="592"/>
        <end position="623"/>
    </location>
</feature>
<proteinExistence type="inferred from homology"/>
<dbReference type="InterPro" id="IPR029048">
    <property type="entry name" value="HSP70_C_sf"/>
</dbReference>
<keyword evidence="5" id="KW-0732">Signal</keyword>
<evidence type="ECO:0000256" key="5">
    <source>
        <dbReference type="SAM" id="SignalP"/>
    </source>
</evidence>
<feature type="compositionally biased region" description="Basic and acidic residues" evidence="4">
    <location>
        <begin position="594"/>
        <end position="603"/>
    </location>
</feature>
<reference evidence="6" key="1">
    <citation type="submission" date="2022-10" db="EMBL/GenBank/DDBJ databases">
        <authorList>
            <person name="Chen Y."/>
            <person name="Dougan E. K."/>
            <person name="Chan C."/>
            <person name="Rhodes N."/>
            <person name="Thang M."/>
        </authorList>
    </citation>
    <scope>NUCLEOTIDE SEQUENCE</scope>
</reference>
<dbReference type="Pfam" id="PF00012">
    <property type="entry name" value="HSP70"/>
    <property type="match status" value="1"/>
</dbReference>
<dbReference type="FunFam" id="3.90.640.10:FF:000003">
    <property type="entry name" value="Molecular chaperone DnaK"/>
    <property type="match status" value="1"/>
</dbReference>
<dbReference type="GO" id="GO:0140662">
    <property type="term" value="F:ATP-dependent protein folding chaperone"/>
    <property type="evidence" value="ECO:0007669"/>
    <property type="project" value="InterPro"/>
</dbReference>
<evidence type="ECO:0000313" key="8">
    <source>
        <dbReference type="Proteomes" id="UP001152797"/>
    </source>
</evidence>
<dbReference type="InterPro" id="IPR043129">
    <property type="entry name" value="ATPase_NBD"/>
</dbReference>
<dbReference type="SUPFAM" id="SSF53067">
    <property type="entry name" value="Actin-like ATPase domain"/>
    <property type="match status" value="2"/>
</dbReference>
<dbReference type="AlphaFoldDB" id="A0A9P1CT70"/>
<evidence type="ECO:0000313" key="7">
    <source>
        <dbReference type="EMBL" id="CAL4783188.1"/>
    </source>
</evidence>
<dbReference type="InterPro" id="IPR018181">
    <property type="entry name" value="Heat_shock_70_CS"/>
</dbReference>
<feature type="chain" id="PRO_5043270722" evidence="5">
    <location>
        <begin position="21"/>
        <end position="623"/>
    </location>
</feature>